<evidence type="ECO:0000313" key="2">
    <source>
        <dbReference type="EMBL" id="EXB52993.1"/>
    </source>
</evidence>
<reference evidence="3" key="1">
    <citation type="submission" date="2013-01" db="EMBL/GenBank/DDBJ databases">
        <title>Draft Genome Sequence of a Mulberry Tree, Morus notabilis C.K. Schneid.</title>
        <authorList>
            <person name="He N."/>
            <person name="Zhao S."/>
        </authorList>
    </citation>
    <scope>NUCLEOTIDE SEQUENCE</scope>
</reference>
<sequence length="131" mass="13950">MQTTSWAAVLVVDIIQLPKCMFLGIYLADPSPTSLISTSLPEASRLRWCGPERIDVGRTEIYASGLVDFACNVLDGVLTDQSPQFGKCFVALTSYDTACSSQLQPVGGPDDLGSSVQQLLGGGDDHENNVP</sequence>
<dbReference type="EMBL" id="KE344077">
    <property type="protein sequence ID" value="EXB52993.1"/>
    <property type="molecule type" value="Genomic_DNA"/>
</dbReference>
<accession>W9QSK8</accession>
<feature type="region of interest" description="Disordered" evidence="1">
    <location>
        <begin position="106"/>
        <end position="131"/>
    </location>
</feature>
<dbReference type="AlphaFoldDB" id="W9QSK8"/>
<evidence type="ECO:0000313" key="3">
    <source>
        <dbReference type="Proteomes" id="UP000030645"/>
    </source>
</evidence>
<evidence type="ECO:0000256" key="1">
    <source>
        <dbReference type="SAM" id="MobiDB-lite"/>
    </source>
</evidence>
<keyword evidence="3" id="KW-1185">Reference proteome</keyword>
<gene>
    <name evidence="2" type="ORF">L484_018877</name>
</gene>
<dbReference type="Proteomes" id="UP000030645">
    <property type="component" value="Unassembled WGS sequence"/>
</dbReference>
<protein>
    <submittedName>
        <fullName evidence="2">Uncharacterized protein</fullName>
    </submittedName>
</protein>
<proteinExistence type="predicted"/>
<organism evidence="2 3">
    <name type="scientific">Morus notabilis</name>
    <dbReference type="NCBI Taxonomy" id="981085"/>
    <lineage>
        <taxon>Eukaryota</taxon>
        <taxon>Viridiplantae</taxon>
        <taxon>Streptophyta</taxon>
        <taxon>Embryophyta</taxon>
        <taxon>Tracheophyta</taxon>
        <taxon>Spermatophyta</taxon>
        <taxon>Magnoliopsida</taxon>
        <taxon>eudicotyledons</taxon>
        <taxon>Gunneridae</taxon>
        <taxon>Pentapetalae</taxon>
        <taxon>rosids</taxon>
        <taxon>fabids</taxon>
        <taxon>Rosales</taxon>
        <taxon>Moraceae</taxon>
        <taxon>Moreae</taxon>
        <taxon>Morus</taxon>
    </lineage>
</organism>
<name>W9QSK8_9ROSA</name>